<evidence type="ECO:0000313" key="1">
    <source>
        <dbReference type="EMBL" id="NHN56639.1"/>
    </source>
</evidence>
<organism evidence="1 2">
    <name type="scientific">Metallococcus carri</name>
    <dbReference type="NCBI Taxonomy" id="1656884"/>
    <lineage>
        <taxon>Bacteria</taxon>
        <taxon>Bacillati</taxon>
        <taxon>Actinomycetota</taxon>
        <taxon>Actinomycetes</taxon>
        <taxon>Micrococcales</taxon>
        <taxon>Dermacoccaceae</taxon>
        <taxon>Metallococcus</taxon>
    </lineage>
</organism>
<accession>A0A967B0P5</accession>
<sequence length="124" mass="12304">MRVWPYHARVHTAGTAYADVDCVAVADGGELVGAGTTTVVVSVAVGAGAVTVEVDVGAGAAALEESAPLDAGVLTELVDVLELVVAGPVVTSVLQAVTLSPITPAISSFFTMVFIPLGMPTASP</sequence>
<dbReference type="AlphaFoldDB" id="A0A967B0P5"/>
<dbReference type="Proteomes" id="UP000744769">
    <property type="component" value="Unassembled WGS sequence"/>
</dbReference>
<evidence type="ECO:0000313" key="2">
    <source>
        <dbReference type="Proteomes" id="UP000744769"/>
    </source>
</evidence>
<dbReference type="RefSeq" id="WP_166197305.1">
    <property type="nucleotide sequence ID" value="NZ_JAAOIV010000009.1"/>
</dbReference>
<dbReference type="EMBL" id="JAAOIV010000009">
    <property type="protein sequence ID" value="NHN56639.1"/>
    <property type="molecule type" value="Genomic_DNA"/>
</dbReference>
<reference evidence="1" key="1">
    <citation type="submission" date="2020-03" db="EMBL/GenBank/DDBJ databases">
        <title>Draft sequencing of Calidifontibacter sp. DB0510.</title>
        <authorList>
            <person name="Kim D.-U."/>
        </authorList>
    </citation>
    <scope>NUCLEOTIDE SEQUENCE</scope>
    <source>
        <strain evidence="1">DB0510</strain>
    </source>
</reference>
<proteinExistence type="predicted"/>
<comment type="caution">
    <text evidence="1">The sequence shown here is derived from an EMBL/GenBank/DDBJ whole genome shotgun (WGS) entry which is preliminary data.</text>
</comment>
<gene>
    <name evidence="1" type="ORF">G9U51_12695</name>
</gene>
<name>A0A967B0P5_9MICO</name>
<keyword evidence="2" id="KW-1185">Reference proteome</keyword>
<protein>
    <submittedName>
        <fullName evidence="1">Uncharacterized protein</fullName>
    </submittedName>
</protein>